<dbReference type="Proteomes" id="UP000287865">
    <property type="component" value="Unassembled WGS sequence"/>
</dbReference>
<dbReference type="InterPro" id="IPR033892">
    <property type="entry name" value="FNR_bac"/>
</dbReference>
<dbReference type="InterPro" id="IPR039261">
    <property type="entry name" value="FNR_nucleotide-bd"/>
</dbReference>
<evidence type="ECO:0000313" key="15">
    <source>
        <dbReference type="Proteomes" id="UP000287865"/>
    </source>
</evidence>
<dbReference type="PRINTS" id="PR00410">
    <property type="entry name" value="PHEHYDRXLASE"/>
</dbReference>
<dbReference type="SUPFAM" id="SSF63380">
    <property type="entry name" value="Riboflavin synthase domain-like"/>
    <property type="match status" value="1"/>
</dbReference>
<name>A0A327WYN8_9GAMM</name>
<evidence type="ECO:0000256" key="1">
    <source>
        <dbReference type="ARBA" id="ARBA00001974"/>
    </source>
</evidence>
<comment type="caution">
    <text evidence="12">The sequence shown here is derived from an EMBL/GenBank/DDBJ whole genome shotgun (WGS) entry which is preliminary data.</text>
</comment>
<dbReference type="PANTHER" id="PTHR47878">
    <property type="entry name" value="OXIDOREDUCTASE FAD/NAD(P)-BINDING DOMAIN PROTEIN"/>
    <property type="match status" value="1"/>
</dbReference>
<dbReference type="GO" id="GO:0034599">
    <property type="term" value="P:cellular response to oxidative stress"/>
    <property type="evidence" value="ECO:0007669"/>
    <property type="project" value="TreeGrafter"/>
</dbReference>
<dbReference type="CDD" id="cd06195">
    <property type="entry name" value="FNR1"/>
    <property type="match status" value="1"/>
</dbReference>
<dbReference type="PROSITE" id="PS51384">
    <property type="entry name" value="FAD_FR"/>
    <property type="match status" value="1"/>
</dbReference>
<dbReference type="InterPro" id="IPR001433">
    <property type="entry name" value="OxRdtase_FAD/NAD-bd"/>
</dbReference>
<dbReference type="GO" id="GO:0000166">
    <property type="term" value="F:nucleotide binding"/>
    <property type="evidence" value="ECO:0007669"/>
    <property type="project" value="UniProtKB-KW"/>
</dbReference>
<keyword evidence="6" id="KW-0274">FAD</keyword>
<dbReference type="GO" id="GO:0042167">
    <property type="term" value="P:heme catabolic process"/>
    <property type="evidence" value="ECO:0007669"/>
    <property type="project" value="TreeGrafter"/>
</dbReference>
<dbReference type="InterPro" id="IPR017927">
    <property type="entry name" value="FAD-bd_FR_type"/>
</dbReference>
<evidence type="ECO:0000256" key="10">
    <source>
        <dbReference type="ARBA" id="ARBA00047776"/>
    </source>
</evidence>
<evidence type="ECO:0000313" key="12">
    <source>
        <dbReference type="EMBL" id="RAJ98377.1"/>
    </source>
</evidence>
<keyword evidence="4" id="KW-0285">Flavoprotein</keyword>
<evidence type="ECO:0000313" key="14">
    <source>
        <dbReference type="Proteomes" id="UP000249203"/>
    </source>
</evidence>
<comment type="similarity">
    <text evidence="2">Belongs to the ferredoxin--NADP reductase type 1 family.</text>
</comment>
<feature type="domain" description="FAD-binding FR-type" evidence="11">
    <location>
        <begin position="2"/>
        <end position="102"/>
    </location>
</feature>
<keyword evidence="5" id="KW-0547">Nucleotide-binding</keyword>
<dbReference type="InterPro" id="IPR008333">
    <property type="entry name" value="Cbr1-like_FAD-bd_dom"/>
</dbReference>
<evidence type="ECO:0000256" key="8">
    <source>
        <dbReference type="ARBA" id="ARBA00023002"/>
    </source>
</evidence>
<proteinExistence type="inferred from homology"/>
<comment type="catalytic activity">
    <reaction evidence="10">
        <text>2 reduced [2Fe-2S]-[ferredoxin] + NADP(+) + H(+) = 2 oxidized [2Fe-2S]-[ferredoxin] + NADPH</text>
        <dbReference type="Rhea" id="RHEA:20125"/>
        <dbReference type="Rhea" id="RHEA-COMP:10000"/>
        <dbReference type="Rhea" id="RHEA-COMP:10001"/>
        <dbReference type="ChEBI" id="CHEBI:15378"/>
        <dbReference type="ChEBI" id="CHEBI:33737"/>
        <dbReference type="ChEBI" id="CHEBI:33738"/>
        <dbReference type="ChEBI" id="CHEBI:57783"/>
        <dbReference type="ChEBI" id="CHEBI:58349"/>
        <dbReference type="EC" id="1.18.1.2"/>
    </reaction>
</comment>
<evidence type="ECO:0000256" key="5">
    <source>
        <dbReference type="ARBA" id="ARBA00022741"/>
    </source>
</evidence>
<dbReference type="InterPro" id="IPR001709">
    <property type="entry name" value="Flavoprot_Pyr_Nucl_cyt_Rdtase"/>
</dbReference>
<dbReference type="PRINTS" id="PR00371">
    <property type="entry name" value="FPNCR"/>
</dbReference>
<dbReference type="Gene3D" id="2.40.30.10">
    <property type="entry name" value="Translation factors"/>
    <property type="match status" value="1"/>
</dbReference>
<dbReference type="Pfam" id="PF00970">
    <property type="entry name" value="FAD_binding_6"/>
    <property type="match status" value="1"/>
</dbReference>
<dbReference type="SUPFAM" id="SSF52343">
    <property type="entry name" value="Ferredoxin reductase-like, C-terminal NADP-linked domain"/>
    <property type="match status" value="1"/>
</dbReference>
<organism evidence="12 14">
    <name type="scientific">Aliidiomarina maris</name>
    <dbReference type="NCBI Taxonomy" id="531312"/>
    <lineage>
        <taxon>Bacteria</taxon>
        <taxon>Pseudomonadati</taxon>
        <taxon>Pseudomonadota</taxon>
        <taxon>Gammaproteobacteria</taxon>
        <taxon>Alteromonadales</taxon>
        <taxon>Idiomarinaceae</taxon>
        <taxon>Aliidiomarina</taxon>
    </lineage>
</organism>
<dbReference type="Proteomes" id="UP000249203">
    <property type="component" value="Unassembled WGS sequence"/>
</dbReference>
<keyword evidence="7" id="KW-0521">NADP</keyword>
<dbReference type="PANTHER" id="PTHR47878:SF1">
    <property type="entry name" value="FLAVODOXIN_FERREDOXIN--NADP REDUCTASE"/>
    <property type="match status" value="1"/>
</dbReference>
<dbReference type="EMBL" id="QLMD01000005">
    <property type="protein sequence ID" value="RAJ98377.1"/>
    <property type="molecule type" value="Genomic_DNA"/>
</dbReference>
<protein>
    <recommendedName>
        <fullName evidence="3">ferredoxin--NADP(+) reductase</fullName>
        <ecNumber evidence="3">1.18.1.2</ecNumber>
    </recommendedName>
</protein>
<sequence length="252" mass="28052">MPTWMPVQVVSVHHWHDGLFSLQLSHPDFHFKAGQFARVALPDSQGEPLPRAYSMVNAPGSQVLEFVIAKVADGALSPRLSALRPGQEILLNSHPSGFFSLDHVPEGDTLWMVATGTGIGPYLSILQQDDVWQRFKRVHLVHGVRYRKDLCYRELMRALGEAKGAQFSYLPVVSREPESPNELGLHGRIPALIESGALEAAAQSEFNLHSQVMLCGNPAMIKDARSTLESKGLRKHLRRSPGQITMEQYWAD</sequence>
<comment type="cofactor">
    <cofactor evidence="9">
        <name>[2Fe-2S] cluster</name>
        <dbReference type="ChEBI" id="CHEBI:190135"/>
    </cofactor>
</comment>
<dbReference type="EC" id="1.18.1.2" evidence="3"/>
<keyword evidence="8" id="KW-0560">Oxidoreductase</keyword>
<dbReference type="InterPro" id="IPR051930">
    <property type="entry name" value="FNR_type-1"/>
</dbReference>
<evidence type="ECO:0000256" key="6">
    <source>
        <dbReference type="ARBA" id="ARBA00022827"/>
    </source>
</evidence>
<accession>A0A327WYN8</accession>
<dbReference type="Gene3D" id="3.40.50.80">
    <property type="entry name" value="Nucleotide-binding domain of ferredoxin-NADP reductase (FNR) module"/>
    <property type="match status" value="1"/>
</dbReference>
<dbReference type="GO" id="GO:0004324">
    <property type="term" value="F:ferredoxin-NADP+ reductase activity"/>
    <property type="evidence" value="ECO:0007669"/>
    <property type="project" value="UniProtKB-EC"/>
</dbReference>
<dbReference type="InterPro" id="IPR017938">
    <property type="entry name" value="Riboflavin_synthase-like_b-brl"/>
</dbReference>
<evidence type="ECO:0000256" key="7">
    <source>
        <dbReference type="ARBA" id="ARBA00022857"/>
    </source>
</evidence>
<evidence type="ECO:0000256" key="3">
    <source>
        <dbReference type="ARBA" id="ARBA00013223"/>
    </source>
</evidence>
<dbReference type="EMBL" id="PIPK01000005">
    <property type="protein sequence ID" value="RUO24804.1"/>
    <property type="molecule type" value="Genomic_DNA"/>
</dbReference>
<keyword evidence="15" id="KW-1185">Reference proteome</keyword>
<evidence type="ECO:0000256" key="2">
    <source>
        <dbReference type="ARBA" id="ARBA00008312"/>
    </source>
</evidence>
<reference evidence="13 15" key="1">
    <citation type="journal article" date="2018" name="Front. Microbiol.">
        <title>Genome-Based Analysis Reveals the Taxonomy and Diversity of the Family Idiomarinaceae.</title>
        <authorList>
            <person name="Liu Y."/>
            <person name="Lai Q."/>
            <person name="Shao Z."/>
        </authorList>
    </citation>
    <scope>NUCLEOTIDE SEQUENCE [LARGE SCALE GENOMIC DNA]</scope>
    <source>
        <strain evidence="13 15">CF12-14</strain>
    </source>
</reference>
<reference evidence="12 14" key="2">
    <citation type="submission" date="2018-06" db="EMBL/GenBank/DDBJ databases">
        <title>Genomic Encyclopedia of Type Strains, Phase III (KMG-III): the genomes of soil and plant-associated and newly described type strains.</title>
        <authorList>
            <person name="Whitman W."/>
        </authorList>
    </citation>
    <scope>NUCLEOTIDE SEQUENCE [LARGE SCALE GENOMIC DNA]</scope>
    <source>
        <strain evidence="12 14">CGMCC 1.15366</strain>
    </source>
</reference>
<evidence type="ECO:0000256" key="9">
    <source>
        <dbReference type="ARBA" id="ARBA00034078"/>
    </source>
</evidence>
<dbReference type="RefSeq" id="WP_111569216.1">
    <property type="nucleotide sequence ID" value="NZ_PIPK01000005.1"/>
</dbReference>
<evidence type="ECO:0000259" key="11">
    <source>
        <dbReference type="PROSITE" id="PS51384"/>
    </source>
</evidence>
<gene>
    <name evidence="12" type="ORF">B0I24_105130</name>
    <name evidence="13" type="ORF">CWE07_07095</name>
</gene>
<dbReference type="AlphaFoldDB" id="A0A327WYN8"/>
<comment type="cofactor">
    <cofactor evidence="1">
        <name>FAD</name>
        <dbReference type="ChEBI" id="CHEBI:57692"/>
    </cofactor>
</comment>
<dbReference type="Pfam" id="PF00175">
    <property type="entry name" value="NAD_binding_1"/>
    <property type="match status" value="1"/>
</dbReference>
<evidence type="ECO:0000256" key="4">
    <source>
        <dbReference type="ARBA" id="ARBA00022630"/>
    </source>
</evidence>
<evidence type="ECO:0000313" key="13">
    <source>
        <dbReference type="EMBL" id="RUO24804.1"/>
    </source>
</evidence>
<dbReference type="OrthoDB" id="9784483at2"/>